<gene>
    <name evidence="2" type="ordered locus">Dacet_0588</name>
</gene>
<evidence type="ECO:0000256" key="1">
    <source>
        <dbReference type="SAM" id="SignalP"/>
    </source>
</evidence>
<evidence type="ECO:0000313" key="3">
    <source>
        <dbReference type="Proteomes" id="UP000002012"/>
    </source>
</evidence>
<dbReference type="PaxDb" id="522772-Dacet_0588"/>
<dbReference type="KEGG" id="dap:Dacet_0588"/>
<organism evidence="2 3">
    <name type="scientific">Denitrovibrio acetiphilus (strain DSM 12809 / NBRC 114555 / N2460)</name>
    <dbReference type="NCBI Taxonomy" id="522772"/>
    <lineage>
        <taxon>Bacteria</taxon>
        <taxon>Pseudomonadati</taxon>
        <taxon>Deferribacterota</taxon>
        <taxon>Deferribacteres</taxon>
        <taxon>Deferribacterales</taxon>
        <taxon>Geovibrionaceae</taxon>
        <taxon>Denitrovibrio</taxon>
    </lineage>
</organism>
<name>D4H473_DENA2</name>
<keyword evidence="3" id="KW-1185">Reference proteome</keyword>
<dbReference type="InParanoid" id="D4H473"/>
<dbReference type="AlphaFoldDB" id="D4H473"/>
<dbReference type="STRING" id="522772.Dacet_0588"/>
<dbReference type="EMBL" id="CP001968">
    <property type="protein sequence ID" value="ADD67384.1"/>
    <property type="molecule type" value="Genomic_DNA"/>
</dbReference>
<protein>
    <submittedName>
        <fullName evidence="2">Uncharacterized protein</fullName>
    </submittedName>
</protein>
<proteinExistence type="predicted"/>
<reference evidence="2 3" key="1">
    <citation type="journal article" date="2010" name="Stand. Genomic Sci.">
        <title>Complete genome sequence of Denitrovibrio acetiphilus type strain (N2460).</title>
        <authorList>
            <person name="Kiss H."/>
            <person name="Lang E."/>
            <person name="Lapidus A."/>
            <person name="Copeland A."/>
            <person name="Nolan M."/>
            <person name="Glavina Del Rio T."/>
            <person name="Chen F."/>
            <person name="Lucas S."/>
            <person name="Tice H."/>
            <person name="Cheng J.F."/>
            <person name="Han C."/>
            <person name="Goodwin L."/>
            <person name="Pitluck S."/>
            <person name="Liolios K."/>
            <person name="Pati A."/>
            <person name="Ivanova N."/>
            <person name="Mavromatis K."/>
            <person name="Chen A."/>
            <person name="Palaniappan K."/>
            <person name="Land M."/>
            <person name="Hauser L."/>
            <person name="Chang Y.J."/>
            <person name="Jeffries C.D."/>
            <person name="Detter J.C."/>
            <person name="Brettin T."/>
            <person name="Spring S."/>
            <person name="Rohde M."/>
            <person name="Goker M."/>
            <person name="Woyke T."/>
            <person name="Bristow J."/>
            <person name="Eisen J.A."/>
            <person name="Markowitz V."/>
            <person name="Hugenholtz P."/>
            <person name="Kyrpides N.C."/>
            <person name="Klenk H.P."/>
        </authorList>
    </citation>
    <scope>NUCLEOTIDE SEQUENCE [LARGE SCALE GENOMIC DNA]</scope>
    <source>
        <strain evidence="3">DSM 12809 / NBRC 114555 / N2460</strain>
    </source>
</reference>
<dbReference type="eggNOG" id="ENOG5030D89">
    <property type="taxonomic scope" value="Bacteria"/>
</dbReference>
<evidence type="ECO:0000313" key="2">
    <source>
        <dbReference type="EMBL" id="ADD67384.1"/>
    </source>
</evidence>
<accession>D4H473</accession>
<sequence length="722" mass="79093" precursor="true">MISRLILLILMIPLLSFAEQGKTDGNNLGKEMVELHGSADSAKQTLFNPMMTSEKMSTLSDSWKCSSTNTVYTSTDECVNNCSQACVANSFDIELQCNSQSEVLSISPVNFVSGGEVQLRVSYDANLDGTSDSNFTTLPVSGFCTNGYVSCSPSGSWANCKYFEFGIKHKCGSTTYNTYRECNEACSGACQPAEDRVRAVERSYLQMRHVGGCFCSNASCGSSFNSAFNEALGYFGGGISGHLMNELDIAVSDTKFDMGTMSVKYMAVDPSSCTDSNENINNLKASYQTGDINYDSELLNQMSDSDSMYNTVMSQNNTPTETNECSITNTPVITSTPAEILRIVVGREGNNYWSGYCAEYSETTEFYIENLEDVSELKLTRVIFDDWIKITINGHTVYVGPKGGDRLDVIDNRVYYTETSSGSCELGRSWNYSVDVDVKPYIVNGLNTARVDVIVAGGGEGYAYLTGVIAGKDEIGVQRTDGCALYSDDDSCQLYEETVNDDYDTYLNYNATGILPATVCDEYSGSAGRYIICDYGDRFDITSSLLYVPSVTGTQVIPDNTVTTISARNDGLERYKINRTYICSTDSEYDFTDAKAQADMIGSTLDRETGDFTYLNDGETAAGNIAIETDSFDNCTYSCVVQTGNTDTEVFPDQQTRPDVNTPVIEERPCGVDKNTMERSCPYDASNETMIENCSCTDHFSEVVTTFGALYEAAKDMICSQD</sequence>
<dbReference type="RefSeq" id="WP_013009928.1">
    <property type="nucleotide sequence ID" value="NC_013943.1"/>
</dbReference>
<feature type="chain" id="PRO_5003057638" evidence="1">
    <location>
        <begin position="19"/>
        <end position="722"/>
    </location>
</feature>
<dbReference type="OrthoDB" id="5363027at2"/>
<dbReference type="HOGENOM" id="CLU_425718_0_0_0"/>
<dbReference type="Proteomes" id="UP000002012">
    <property type="component" value="Chromosome"/>
</dbReference>
<keyword evidence="1" id="KW-0732">Signal</keyword>
<feature type="signal peptide" evidence="1">
    <location>
        <begin position="1"/>
        <end position="18"/>
    </location>
</feature>